<name>A0A100ITA9_ASPNG</name>
<reference evidence="9" key="1">
    <citation type="journal article" date="2016" name="Genome Announc.">
        <title>Draft genome sequence of Aspergillus niger strain An76.</title>
        <authorList>
            <person name="Gong W."/>
            <person name="Cheng Z."/>
            <person name="Zhang H."/>
            <person name="Liu L."/>
            <person name="Gao P."/>
            <person name="Wang L."/>
        </authorList>
    </citation>
    <scope>NUCLEOTIDE SEQUENCE [LARGE SCALE GENOMIC DNA]</scope>
    <source>
        <strain evidence="9">An76</strain>
    </source>
</reference>
<evidence type="ECO:0000256" key="4">
    <source>
        <dbReference type="ARBA" id="ARBA00023163"/>
    </source>
</evidence>
<keyword evidence="2" id="KW-0805">Transcription regulation</keyword>
<feature type="region of interest" description="Disordered" evidence="6">
    <location>
        <begin position="130"/>
        <end position="151"/>
    </location>
</feature>
<dbReference type="VEuPathDB" id="FungiDB:ASPNIDRAFT2_35362"/>
<dbReference type="PANTHER" id="PTHR46910">
    <property type="entry name" value="TRANSCRIPTION FACTOR PDR1"/>
    <property type="match status" value="1"/>
</dbReference>
<comment type="caution">
    <text evidence="8">The sequence shown here is derived from an EMBL/GenBank/DDBJ whole genome shotgun (WGS) entry which is preliminary data.</text>
</comment>
<evidence type="ECO:0000256" key="5">
    <source>
        <dbReference type="ARBA" id="ARBA00023242"/>
    </source>
</evidence>
<keyword evidence="5" id="KW-0539">Nucleus</keyword>
<dbReference type="GO" id="GO:0003700">
    <property type="term" value="F:DNA-binding transcription factor activity"/>
    <property type="evidence" value="ECO:0007669"/>
    <property type="project" value="InterPro"/>
</dbReference>
<dbReference type="CDD" id="cd12148">
    <property type="entry name" value="fungal_TF_MHR"/>
    <property type="match status" value="1"/>
</dbReference>
<sequence>MWEPLGGHHTELLCWEVKSVLRNGSSQDQQSVIMGRCDAIVAHRDYPQRWSPPEVPRVPRRYNSQLMIRLAITVGGKKFDVTGRGRVAEPAAGRASPANTPPETERSLPLLESSVERLTQIIEHRLVNEPHCHQPDRPVPRRTSTPPLIENDPQGRVLFTLEDGQRFLYGPYSNMANCLGILRILRSRRHDRNGDVDPLLKQVSELCNLLGPQTFKVSSAEPTRLLQLSQQAVMQATDRYLSQGSYIQHLFHPSIMRSRIQMYYLGTLGVSENGMKLCLQYLMLQSHPQSKENGSDSRDHGLAQANCDEFCATARAALVQGQLQATTLVNVQALACITIIALQAEDLLLADEAFHGCCAMAQRMGLHRERQSSDEHVEEAEERRLLFWTIFILDKAIAFTLGRAYMLPSFDCSTPTPDMSLHSVPVEGLSARIGVALIQERAYQILLASGNTHNNRTRQEAITDVVDRLESWMETHFSSSEFSGNVVLGAWDLMTQQALLYEYYTTRAVVLAHSMFPDAPNEVLASARNALSQLCPPSPQGRTLFSDSRRCWPKGSYTLFPFFIITKHILLAAQNAPDRRDWIRFLYDTISCWESSHSLRISIALIKLVLPPSNLVGYRRDQLSGENVFWNGAGKSPRLDSGQDWASSLPLSCVGQEQRDQDQSVMDLSLDTILSVTGAPLCPEIMGQAGGDPFSFVGLVSHPETIDSNLDAIDSCLVASSPHDTLQLPGLTR</sequence>
<evidence type="ECO:0000259" key="7">
    <source>
        <dbReference type="SMART" id="SM00906"/>
    </source>
</evidence>
<feature type="compositionally biased region" description="Basic and acidic residues" evidence="6">
    <location>
        <begin position="130"/>
        <end position="139"/>
    </location>
</feature>
<dbReference type="InterPro" id="IPR007219">
    <property type="entry name" value="XnlR_reg_dom"/>
</dbReference>
<keyword evidence="4" id="KW-0804">Transcription</keyword>
<dbReference type="AlphaFoldDB" id="A0A100ITA9"/>
<accession>A0A100ITA9</accession>
<proteinExistence type="predicted"/>
<gene>
    <name evidence="8" type="ORF">ABL_09600</name>
</gene>
<evidence type="ECO:0000256" key="6">
    <source>
        <dbReference type="SAM" id="MobiDB-lite"/>
    </source>
</evidence>
<dbReference type="VEuPathDB" id="FungiDB:An01g15150"/>
<dbReference type="GO" id="GO:0006351">
    <property type="term" value="P:DNA-templated transcription"/>
    <property type="evidence" value="ECO:0007669"/>
    <property type="project" value="InterPro"/>
</dbReference>
<dbReference type="GO" id="GO:0008270">
    <property type="term" value="F:zinc ion binding"/>
    <property type="evidence" value="ECO:0007669"/>
    <property type="project" value="InterPro"/>
</dbReference>
<feature type="domain" description="Xylanolytic transcriptional activator regulatory" evidence="7">
    <location>
        <begin position="350"/>
        <end position="423"/>
    </location>
</feature>
<dbReference type="EMBL" id="BCMY01000023">
    <property type="protein sequence ID" value="GAQ46939.1"/>
    <property type="molecule type" value="Genomic_DNA"/>
</dbReference>
<evidence type="ECO:0000313" key="9">
    <source>
        <dbReference type="Proteomes" id="UP000068243"/>
    </source>
</evidence>
<dbReference type="Pfam" id="PF04082">
    <property type="entry name" value="Fungal_trans"/>
    <property type="match status" value="1"/>
</dbReference>
<dbReference type="GO" id="GO:0005634">
    <property type="term" value="C:nucleus"/>
    <property type="evidence" value="ECO:0007669"/>
    <property type="project" value="UniProtKB-SubCell"/>
</dbReference>
<dbReference type="GO" id="GO:0003677">
    <property type="term" value="F:DNA binding"/>
    <property type="evidence" value="ECO:0007669"/>
    <property type="project" value="UniProtKB-KW"/>
</dbReference>
<dbReference type="PANTHER" id="PTHR46910:SF37">
    <property type="entry name" value="ZN(II)2CYS6 TRANSCRIPTION FACTOR (EUROFUNG)"/>
    <property type="match status" value="1"/>
</dbReference>
<keyword evidence="3" id="KW-0238">DNA-binding</keyword>
<protein>
    <recommendedName>
        <fullName evidence="7">Xylanolytic transcriptional activator regulatory domain-containing protein</fullName>
    </recommendedName>
</protein>
<evidence type="ECO:0000256" key="3">
    <source>
        <dbReference type="ARBA" id="ARBA00023125"/>
    </source>
</evidence>
<dbReference type="InterPro" id="IPR050987">
    <property type="entry name" value="AtrR-like"/>
</dbReference>
<dbReference type="OrthoDB" id="103819at2759"/>
<feature type="region of interest" description="Disordered" evidence="6">
    <location>
        <begin position="87"/>
        <end position="109"/>
    </location>
</feature>
<organism evidence="8 9">
    <name type="scientific">Aspergillus niger</name>
    <dbReference type="NCBI Taxonomy" id="5061"/>
    <lineage>
        <taxon>Eukaryota</taxon>
        <taxon>Fungi</taxon>
        <taxon>Dikarya</taxon>
        <taxon>Ascomycota</taxon>
        <taxon>Pezizomycotina</taxon>
        <taxon>Eurotiomycetes</taxon>
        <taxon>Eurotiomycetidae</taxon>
        <taxon>Eurotiales</taxon>
        <taxon>Aspergillaceae</taxon>
        <taxon>Aspergillus</taxon>
        <taxon>Aspergillus subgen. Circumdati</taxon>
    </lineage>
</organism>
<dbReference type="VEuPathDB" id="FungiDB:M747DRAFT_364884"/>
<evidence type="ECO:0000256" key="2">
    <source>
        <dbReference type="ARBA" id="ARBA00023015"/>
    </source>
</evidence>
<dbReference type="OMA" id="ISCWESS"/>
<dbReference type="Proteomes" id="UP000068243">
    <property type="component" value="Unassembled WGS sequence"/>
</dbReference>
<evidence type="ECO:0000313" key="8">
    <source>
        <dbReference type="EMBL" id="GAQ46939.1"/>
    </source>
</evidence>
<dbReference type="VEuPathDB" id="FungiDB:ATCC64974_11290"/>
<dbReference type="SMART" id="SM00906">
    <property type="entry name" value="Fungal_trans"/>
    <property type="match status" value="1"/>
</dbReference>
<comment type="subcellular location">
    <subcellularLocation>
        <location evidence="1">Nucleus</location>
    </subcellularLocation>
</comment>
<evidence type="ECO:0000256" key="1">
    <source>
        <dbReference type="ARBA" id="ARBA00004123"/>
    </source>
</evidence>